<dbReference type="InterPro" id="IPR011110">
    <property type="entry name" value="Reg_prop"/>
</dbReference>
<dbReference type="Proteomes" id="UP000019402">
    <property type="component" value="Unassembled WGS sequence"/>
</dbReference>
<dbReference type="PANTHER" id="PTHR43547">
    <property type="entry name" value="TWO-COMPONENT HISTIDINE KINASE"/>
    <property type="match status" value="1"/>
</dbReference>
<dbReference type="GO" id="GO:0000155">
    <property type="term" value="F:phosphorelay sensor kinase activity"/>
    <property type="evidence" value="ECO:0007669"/>
    <property type="project" value="TreeGrafter"/>
</dbReference>
<dbReference type="SUPFAM" id="SSF63829">
    <property type="entry name" value="Calcium-dependent phosphotriesterase"/>
    <property type="match status" value="2"/>
</dbReference>
<evidence type="ECO:0000256" key="1">
    <source>
        <dbReference type="ARBA" id="ARBA00022553"/>
    </source>
</evidence>
<keyword evidence="1" id="KW-0597">Phosphoprotein</keyword>
<dbReference type="Gene3D" id="2.130.10.10">
    <property type="entry name" value="YVTN repeat-like/Quinoprotein amine dehydrogenase"/>
    <property type="match status" value="2"/>
</dbReference>
<dbReference type="AlphaFoldDB" id="W7Y5F1"/>
<dbReference type="InterPro" id="IPR015943">
    <property type="entry name" value="WD40/YVTN_repeat-like_dom_sf"/>
</dbReference>
<sequence>MKKIYSCIWILFFFVFKICASDLSEFTFAKISPEGGVGYSSVMCIGQDDLSFIWFGTNNGLFKYDSKNITRYATNSSDSSAIPTNRINQFYLDDSKVFWIATENGLCKYNRCTDSFTTLRLINNQRDIVGKNIQSFLQDEDGQFWIVDEIGVCKLDTSLNSVEYFPVTEDNVRVNRGYTDHNKQLWVTAYDGRIFRFDSHKQDFVLFSKGLRDTPRALLVDDSGVWVGYGNQGLVCLSLTDGEEMFHYQYGYAPPYCLSNSKVRDLTKDLKGNVWVATYDGINIINNYHFVTSLSDEDLYNIPHQSIWSFFNDSENNIWVGTWMGGLCMYDEYMNTVYHYNKNALLSTLTDDVISCFAEGKDEDIIWFGTERGGVYCLNLKNNDLERIRLGQLSDVNVKSIAIDKENTIWIGTYGNGIWYKKSTEKNFSLFDSPHQLMADCGYYTNRRRYMVC</sequence>
<organism evidence="2 3">
    <name type="scientific">Saccharicrinis fermentans DSM 9555 = JCM 21142</name>
    <dbReference type="NCBI Taxonomy" id="869213"/>
    <lineage>
        <taxon>Bacteria</taxon>
        <taxon>Pseudomonadati</taxon>
        <taxon>Bacteroidota</taxon>
        <taxon>Bacteroidia</taxon>
        <taxon>Marinilabiliales</taxon>
        <taxon>Marinilabiliaceae</taxon>
        <taxon>Saccharicrinis</taxon>
    </lineage>
</organism>
<dbReference type="eggNOG" id="COG3292">
    <property type="taxonomic scope" value="Bacteria"/>
</dbReference>
<dbReference type="Pfam" id="PF07494">
    <property type="entry name" value="Reg_prop"/>
    <property type="match status" value="2"/>
</dbReference>
<name>W7Y5F1_9BACT</name>
<evidence type="ECO:0000313" key="3">
    <source>
        <dbReference type="Proteomes" id="UP000019402"/>
    </source>
</evidence>
<gene>
    <name evidence="2" type="ORF">JCM21142_41990</name>
</gene>
<dbReference type="EMBL" id="BAMD01000021">
    <property type="protein sequence ID" value="GAF03322.1"/>
    <property type="molecule type" value="Genomic_DNA"/>
</dbReference>
<protein>
    <submittedName>
        <fullName evidence="2">Response regulator containing a CheY-like receiver domain and a GGDEF domain protein</fullName>
    </submittedName>
</protein>
<dbReference type="RefSeq" id="WP_044212899.1">
    <property type="nucleotide sequence ID" value="NZ_BAMD01000021.1"/>
</dbReference>
<dbReference type="OrthoDB" id="1090267at2"/>
<dbReference type="PANTHER" id="PTHR43547:SF2">
    <property type="entry name" value="HYBRID SIGNAL TRANSDUCTION HISTIDINE KINASE C"/>
    <property type="match status" value="1"/>
</dbReference>
<accession>W7Y5F1</accession>
<reference evidence="2 3" key="1">
    <citation type="journal article" date="2014" name="Genome Announc.">
        <title>Draft Genome Sequence of Cytophaga fermentans JCM 21142T, a Facultative Anaerobe Isolated from Marine Mud.</title>
        <authorList>
            <person name="Starns D."/>
            <person name="Oshima K."/>
            <person name="Suda W."/>
            <person name="Iino T."/>
            <person name="Yuki M."/>
            <person name="Inoue J."/>
            <person name="Kitamura K."/>
            <person name="Iida T."/>
            <person name="Darby A."/>
            <person name="Hattori M."/>
            <person name="Ohkuma M."/>
        </authorList>
    </citation>
    <scope>NUCLEOTIDE SEQUENCE [LARGE SCALE GENOMIC DNA]</scope>
    <source>
        <strain evidence="2 3">JCM 21142</strain>
    </source>
</reference>
<proteinExistence type="predicted"/>
<keyword evidence="3" id="KW-1185">Reference proteome</keyword>
<comment type="caution">
    <text evidence="2">The sequence shown here is derived from an EMBL/GenBank/DDBJ whole genome shotgun (WGS) entry which is preliminary data.</text>
</comment>
<evidence type="ECO:0000313" key="2">
    <source>
        <dbReference type="EMBL" id="GAF03322.1"/>
    </source>
</evidence>